<name>A0ABM0YTN4_CAMSA</name>
<comment type="subcellular location">
    <subcellularLocation>
        <location evidence="1">Chromosome</location>
        <location evidence="1">Centromere</location>
    </subcellularLocation>
</comment>
<dbReference type="Gene3D" id="1.10.418.60">
    <property type="entry name" value="Ncd80 complex, Nuf2 subunit"/>
    <property type="match status" value="1"/>
</dbReference>
<keyword evidence="8" id="KW-0137">Centromere</keyword>
<evidence type="ECO:0000256" key="6">
    <source>
        <dbReference type="ARBA" id="ARBA00023054"/>
    </source>
</evidence>
<feature type="domain" description="Kinetochore protein Nuf2 N-terminal" evidence="9">
    <location>
        <begin position="11"/>
        <end position="146"/>
    </location>
</feature>
<keyword evidence="7" id="KW-0131">Cell cycle</keyword>
<dbReference type="Proteomes" id="UP000694864">
    <property type="component" value="Chromosome 4"/>
</dbReference>
<dbReference type="PANTHER" id="PTHR48441:SF1">
    <property type="entry name" value="NT-3"/>
    <property type="match status" value="1"/>
</dbReference>
<evidence type="ECO:0000256" key="7">
    <source>
        <dbReference type="ARBA" id="ARBA00023306"/>
    </source>
</evidence>
<dbReference type="PANTHER" id="PTHR48441">
    <property type="match status" value="1"/>
</dbReference>
<accession>A0ABM0YTN4</accession>
<protein>
    <submittedName>
        <fullName evidence="11">Kinetochore protein NUF2-like</fullName>
    </submittedName>
</protein>
<evidence type="ECO:0000256" key="8">
    <source>
        <dbReference type="ARBA" id="ARBA00023328"/>
    </source>
</evidence>
<evidence type="ECO:0000256" key="5">
    <source>
        <dbReference type="ARBA" id="ARBA00022776"/>
    </source>
</evidence>
<reference evidence="11" key="2">
    <citation type="submission" date="2025-08" db="UniProtKB">
        <authorList>
            <consortium name="RefSeq"/>
        </authorList>
    </citation>
    <scope>IDENTIFICATION</scope>
    <source>
        <tissue evidence="11">Leaf</tissue>
    </source>
</reference>
<gene>
    <name evidence="11" type="primary">LOC104782463</name>
</gene>
<dbReference type="InterPro" id="IPR038275">
    <property type="entry name" value="Nuf2_N_sf"/>
</dbReference>
<dbReference type="Pfam" id="PF03800">
    <property type="entry name" value="Nuf2"/>
    <property type="match status" value="1"/>
</dbReference>
<comment type="similarity">
    <text evidence="2">Belongs to the NUF2 family.</text>
</comment>
<dbReference type="InterPro" id="IPR005549">
    <property type="entry name" value="Kinetochore_Nuf2_N"/>
</dbReference>
<organism evidence="10 11">
    <name type="scientific">Camelina sativa</name>
    <name type="common">False flax</name>
    <name type="synonym">Myagrum sativum</name>
    <dbReference type="NCBI Taxonomy" id="90675"/>
    <lineage>
        <taxon>Eukaryota</taxon>
        <taxon>Viridiplantae</taxon>
        <taxon>Streptophyta</taxon>
        <taxon>Embryophyta</taxon>
        <taxon>Tracheophyta</taxon>
        <taxon>Spermatophyta</taxon>
        <taxon>Magnoliopsida</taxon>
        <taxon>eudicotyledons</taxon>
        <taxon>Gunneridae</taxon>
        <taxon>Pentapetalae</taxon>
        <taxon>rosids</taxon>
        <taxon>malvids</taxon>
        <taxon>Brassicales</taxon>
        <taxon>Brassicaceae</taxon>
        <taxon>Camelineae</taxon>
        <taxon>Camelina</taxon>
    </lineage>
</organism>
<evidence type="ECO:0000313" key="10">
    <source>
        <dbReference type="Proteomes" id="UP000694864"/>
    </source>
</evidence>
<dbReference type="GeneID" id="104782463"/>
<evidence type="ECO:0000313" key="11">
    <source>
        <dbReference type="RefSeq" id="XP_010505702.1"/>
    </source>
</evidence>
<evidence type="ECO:0000256" key="1">
    <source>
        <dbReference type="ARBA" id="ARBA00004584"/>
    </source>
</evidence>
<proteinExistence type="inferred from homology"/>
<keyword evidence="6" id="KW-0175">Coiled coil</keyword>
<keyword evidence="5" id="KW-0498">Mitosis</keyword>
<reference evidence="10" key="1">
    <citation type="journal article" date="2014" name="Nat. Commun.">
        <title>The emerging biofuel crop Camelina sativa retains a highly undifferentiated hexaploid genome structure.</title>
        <authorList>
            <person name="Kagale S."/>
            <person name="Koh C."/>
            <person name="Nixon J."/>
            <person name="Bollina V."/>
            <person name="Clarke W.E."/>
            <person name="Tuteja R."/>
            <person name="Spillane C."/>
            <person name="Robinson S.J."/>
            <person name="Links M.G."/>
            <person name="Clarke C."/>
            <person name="Higgins E.E."/>
            <person name="Huebert T."/>
            <person name="Sharpe A.G."/>
            <person name="Parkin I.A."/>
        </authorList>
    </citation>
    <scope>NUCLEOTIDE SEQUENCE [LARGE SCALE GENOMIC DNA]</scope>
    <source>
        <strain evidence="10">cv. DH55</strain>
    </source>
</reference>
<dbReference type="RefSeq" id="XP_010505702.1">
    <property type="nucleotide sequence ID" value="XM_010507400.2"/>
</dbReference>
<keyword evidence="3" id="KW-0158">Chromosome</keyword>
<evidence type="ECO:0000259" key="9">
    <source>
        <dbReference type="Pfam" id="PF03800"/>
    </source>
</evidence>
<keyword evidence="10" id="KW-1185">Reference proteome</keyword>
<keyword evidence="4" id="KW-0132">Cell division</keyword>
<evidence type="ECO:0000256" key="2">
    <source>
        <dbReference type="ARBA" id="ARBA00005498"/>
    </source>
</evidence>
<sequence>MSQSTMSQSAYEYPRLPRPEIISALNKAKIASITEAELENPTLEFVAEINTKLLIHLDEEEKGQVESEALQQLENPHHHVTSVQYMNLYCKVKKLLVLLDCPLQMNYKDLIRPEPSRTEFIISSLLNYALYRDSKMKLINQKAQELTLLNEQRKQWEAKIFKVMRDKLSIT</sequence>
<evidence type="ECO:0000256" key="4">
    <source>
        <dbReference type="ARBA" id="ARBA00022618"/>
    </source>
</evidence>
<evidence type="ECO:0000256" key="3">
    <source>
        <dbReference type="ARBA" id="ARBA00022454"/>
    </source>
</evidence>